<dbReference type="KEGG" id="dog:HP555_13535"/>
<dbReference type="CDD" id="cd02440">
    <property type="entry name" value="AdoMet_MTases"/>
    <property type="match status" value="1"/>
</dbReference>
<name>A0A7T5VFH2_9BACT</name>
<evidence type="ECO:0000256" key="1">
    <source>
        <dbReference type="HAMAP-Rule" id="MF_01523"/>
    </source>
</evidence>
<keyword evidence="1 2" id="KW-0808">Transferase</keyword>
<reference evidence="2 3" key="1">
    <citation type="submission" date="2020-05" db="EMBL/GenBank/DDBJ databases">
        <title>Complete genome of Desulfobulbus oligotrophicus.</title>
        <authorList>
            <person name="Podar M."/>
        </authorList>
    </citation>
    <scope>NUCLEOTIDE SEQUENCE [LARGE SCALE GENOMIC DNA]</scope>
    <source>
        <strain evidence="2 3">Prop6</strain>
    </source>
</reference>
<keyword evidence="1" id="KW-0698">rRNA processing</keyword>
<dbReference type="InterPro" id="IPR029063">
    <property type="entry name" value="SAM-dependent_MTases_sf"/>
</dbReference>
<evidence type="ECO:0000313" key="2">
    <source>
        <dbReference type="EMBL" id="QQG66812.1"/>
    </source>
</evidence>
<dbReference type="HAMAP" id="MF_01523">
    <property type="entry name" value="16SrRNA_methyltr_J"/>
    <property type="match status" value="1"/>
</dbReference>
<keyword evidence="1" id="KW-0963">Cytoplasm</keyword>
<keyword evidence="1 2" id="KW-0489">Methyltransferase</keyword>
<comment type="subcellular location">
    <subcellularLocation>
        <location evidence="1">Cytoplasm</location>
    </subcellularLocation>
</comment>
<comment type="function">
    <text evidence="1">Specifically methylates the guanosine in position 1516 of 16S rRNA.</text>
</comment>
<dbReference type="RefSeq" id="WP_199263098.1">
    <property type="nucleotide sequence ID" value="NZ_CP054140.1"/>
</dbReference>
<evidence type="ECO:0000313" key="3">
    <source>
        <dbReference type="Proteomes" id="UP000596092"/>
    </source>
</evidence>
<protein>
    <recommendedName>
        <fullName evidence="1">Ribosomal RNA small subunit methyltransferase J</fullName>
        <ecNumber evidence="1">2.1.1.242</ecNumber>
    </recommendedName>
    <alternativeName>
        <fullName evidence="1">16S rRNA m2G1516 methyltransferase</fullName>
    </alternativeName>
    <alternativeName>
        <fullName evidence="1">rRNA (guanine-N(2)-)-methyltransferase</fullName>
    </alternativeName>
</protein>
<dbReference type="InterPro" id="IPR007536">
    <property type="entry name" value="16SrRNA_methylTrfase_J"/>
</dbReference>
<keyword evidence="1" id="KW-0949">S-adenosyl-L-methionine</keyword>
<feature type="binding site" evidence="1">
    <location>
        <position position="186"/>
    </location>
    <ligand>
        <name>S-adenosyl-L-methionine</name>
        <dbReference type="ChEBI" id="CHEBI:59789"/>
    </ligand>
</feature>
<dbReference type="GO" id="GO:0005737">
    <property type="term" value="C:cytoplasm"/>
    <property type="evidence" value="ECO:0007669"/>
    <property type="project" value="UniProtKB-SubCell"/>
</dbReference>
<comment type="caution">
    <text evidence="1">Lacks conserved residue(s) required for the propagation of feature annotation.</text>
</comment>
<proteinExistence type="inferred from homology"/>
<keyword evidence="3" id="KW-1185">Reference proteome</keyword>
<sequence>MHHATRVFPLTASPVFLAVLADPDSSMTSAHSLAASLAIPLVTDPCAATLLLRYSSEGLELFKPGDPSLPGSLRVNFSSPGVTKRCTDPGQELLIRATKIRHTSEPLLTDTTAGLGYDGFILAVAGFQVHMIEADPVVAALLADGLERARHNPTLAPVVERISLTIGEAQDVLPRQMKHPDVIYLDPMFPRRSKSALVKQELRLLQLLTSRTTTSPEQLLHQALAVQARKVVVKRPRTGPNLLNLRPSYTIRGKAIRFDVYVGSGKAPTPLPTA</sequence>
<dbReference type="GO" id="GO:0008990">
    <property type="term" value="F:rRNA (guanine-N2-)-methyltransferase activity"/>
    <property type="evidence" value="ECO:0007669"/>
    <property type="project" value="UniProtKB-UniRule"/>
</dbReference>
<organism evidence="2 3">
    <name type="scientific">Desulfobulbus oligotrophicus</name>
    <dbReference type="NCBI Taxonomy" id="1909699"/>
    <lineage>
        <taxon>Bacteria</taxon>
        <taxon>Pseudomonadati</taxon>
        <taxon>Thermodesulfobacteriota</taxon>
        <taxon>Desulfobulbia</taxon>
        <taxon>Desulfobulbales</taxon>
        <taxon>Desulfobulbaceae</taxon>
        <taxon>Desulfobulbus</taxon>
    </lineage>
</organism>
<dbReference type="PANTHER" id="PTHR36112">
    <property type="entry name" value="RIBOSOMAL RNA SMALL SUBUNIT METHYLTRANSFERASE J"/>
    <property type="match status" value="1"/>
</dbReference>
<dbReference type="Gene3D" id="3.40.50.150">
    <property type="entry name" value="Vaccinia Virus protein VP39"/>
    <property type="match status" value="1"/>
</dbReference>
<comment type="catalytic activity">
    <reaction evidence="1">
        <text>guanosine(1516) in 16S rRNA + S-adenosyl-L-methionine = N(2)-methylguanosine(1516) in 16S rRNA + S-adenosyl-L-homocysteine + H(+)</text>
        <dbReference type="Rhea" id="RHEA:43220"/>
        <dbReference type="Rhea" id="RHEA-COMP:10412"/>
        <dbReference type="Rhea" id="RHEA-COMP:10413"/>
        <dbReference type="ChEBI" id="CHEBI:15378"/>
        <dbReference type="ChEBI" id="CHEBI:57856"/>
        <dbReference type="ChEBI" id="CHEBI:59789"/>
        <dbReference type="ChEBI" id="CHEBI:74269"/>
        <dbReference type="ChEBI" id="CHEBI:74481"/>
        <dbReference type="EC" id="2.1.1.242"/>
    </reaction>
</comment>
<dbReference type="EC" id="2.1.1.242" evidence="1"/>
<dbReference type="EMBL" id="CP054140">
    <property type="protein sequence ID" value="QQG66812.1"/>
    <property type="molecule type" value="Genomic_DNA"/>
</dbReference>
<gene>
    <name evidence="1" type="primary">rsmJ</name>
    <name evidence="2" type="ORF">HP555_13535</name>
</gene>
<comment type="similarity">
    <text evidence="1">Belongs to the methyltransferase superfamily. RsmJ family.</text>
</comment>
<dbReference type="Proteomes" id="UP000596092">
    <property type="component" value="Chromosome"/>
</dbReference>
<dbReference type="AlphaFoldDB" id="A0A7T5VFH2"/>
<accession>A0A7T5VFH2</accession>
<dbReference type="PANTHER" id="PTHR36112:SF1">
    <property type="entry name" value="RIBOSOMAL RNA SMALL SUBUNIT METHYLTRANSFERASE J"/>
    <property type="match status" value="1"/>
</dbReference>
<dbReference type="SUPFAM" id="SSF53335">
    <property type="entry name" value="S-adenosyl-L-methionine-dependent methyltransferases"/>
    <property type="match status" value="1"/>
</dbReference>
<dbReference type="Pfam" id="PF04445">
    <property type="entry name" value="SAM_MT"/>
    <property type="match status" value="1"/>
</dbReference>